<evidence type="ECO:0008006" key="3">
    <source>
        <dbReference type="Google" id="ProtNLM"/>
    </source>
</evidence>
<dbReference type="Proteomes" id="UP000326780">
    <property type="component" value="Chromosome"/>
</dbReference>
<reference evidence="1 2" key="1">
    <citation type="submission" date="2019-10" db="EMBL/GenBank/DDBJ databases">
        <title>Complete genome sequence of Variovorax paradoxus 5C-2.</title>
        <authorList>
            <person name="Gogoleva N.E."/>
            <person name="Balkin A.S."/>
        </authorList>
    </citation>
    <scope>NUCLEOTIDE SEQUENCE [LARGE SCALE GENOMIC DNA]</scope>
    <source>
        <strain evidence="1 2">5C-2</strain>
    </source>
</reference>
<organism evidence="1 2">
    <name type="scientific">Variovorax paradoxus</name>
    <dbReference type="NCBI Taxonomy" id="34073"/>
    <lineage>
        <taxon>Bacteria</taxon>
        <taxon>Pseudomonadati</taxon>
        <taxon>Pseudomonadota</taxon>
        <taxon>Betaproteobacteria</taxon>
        <taxon>Burkholderiales</taxon>
        <taxon>Comamonadaceae</taxon>
        <taxon>Variovorax</taxon>
    </lineage>
</organism>
<accession>A0A5Q0MAB6</accession>
<protein>
    <recommendedName>
        <fullName evidence="3">DUF697 domain-containing protein</fullName>
    </recommendedName>
</protein>
<dbReference type="RefSeq" id="WP_153284142.1">
    <property type="nucleotide sequence ID" value="NZ_CP045644.1"/>
</dbReference>
<proteinExistence type="predicted"/>
<dbReference type="EMBL" id="CP045644">
    <property type="protein sequence ID" value="QFZ85574.1"/>
    <property type="molecule type" value="Genomic_DNA"/>
</dbReference>
<sequence>MPSSIELARGDEKLIAAIHRSRRLIGRKALMAAAASAIPLPGIDWMADAALLSRLVPQISSEFGLSVTQVEKLAPHQRERIQKAATTLGALLVGRLVTRELLMKLARHAGIRLTAKQATKYVPIAGQVVSAALGYAALRALGEQHIKDCVRVSTTLALTPPEPPAPAERLKPA</sequence>
<evidence type="ECO:0000313" key="1">
    <source>
        <dbReference type="EMBL" id="QFZ85574.1"/>
    </source>
</evidence>
<name>A0A5Q0MAB6_VARPD</name>
<gene>
    <name evidence="1" type="ORF">GFK26_23815</name>
</gene>
<dbReference type="AlphaFoldDB" id="A0A5Q0MAB6"/>
<evidence type="ECO:0000313" key="2">
    <source>
        <dbReference type="Proteomes" id="UP000326780"/>
    </source>
</evidence>